<dbReference type="PATRIC" id="fig|649747.3.peg.337"/>
<dbReference type="EMBL" id="AWSJ01000035">
    <property type="protein sequence ID" value="ERI11529.1"/>
    <property type="molecule type" value="Genomic_DNA"/>
</dbReference>
<reference evidence="1 2" key="1">
    <citation type="submission" date="2013-08" db="EMBL/GenBank/DDBJ databases">
        <authorList>
            <person name="Weinstock G."/>
            <person name="Sodergren E."/>
            <person name="Wylie T."/>
            <person name="Fulton L."/>
            <person name="Fulton R."/>
            <person name="Fronick C."/>
            <person name="O'Laughlin M."/>
            <person name="Godfrey J."/>
            <person name="Miner T."/>
            <person name="Herter B."/>
            <person name="Appelbaum E."/>
            <person name="Cordes M."/>
            <person name="Lek S."/>
            <person name="Wollam A."/>
            <person name="Pepin K.H."/>
            <person name="Palsikar V.B."/>
            <person name="Mitreva M."/>
            <person name="Wilson R.K."/>
        </authorList>
    </citation>
    <scope>NUCLEOTIDE SEQUENCE [LARGE SCALE GENOMIC DNA]</scope>
    <source>
        <strain evidence="1 2">ATCC 12856</strain>
    </source>
</reference>
<gene>
    <name evidence="1" type="ORF">HMPREF0083_00370</name>
</gene>
<sequence length="184" mass="21383">MIERELWEMMLPIPTHLKTLLHPQGEDNHEFYVAGNIICSCGEEHFEIYYVGDVINNIVVVCTHAGYHYLTIAVKCSKCGKLHLIFDENQHGWNGFVCRETDVPVYEPFQLWRCPKCEGNIHKLSVHLHSEGKNDFIEEIGFETEGEGVVTEEDWVNGFSWITISTQCTHCQFEDPKWIDYETM</sequence>
<keyword evidence="2" id="KW-1185">Reference proteome</keyword>
<organism evidence="1 2">
    <name type="scientific">Aneurinibacillus aneurinilyticus ATCC 12856</name>
    <dbReference type="NCBI Taxonomy" id="649747"/>
    <lineage>
        <taxon>Bacteria</taxon>
        <taxon>Bacillati</taxon>
        <taxon>Bacillota</taxon>
        <taxon>Bacilli</taxon>
        <taxon>Bacillales</taxon>
        <taxon>Paenibacillaceae</taxon>
        <taxon>Aneurinibacillus group</taxon>
        <taxon>Aneurinibacillus</taxon>
    </lineage>
</organism>
<dbReference type="HOGENOM" id="CLU_1674853_0_0_9"/>
<proteinExistence type="predicted"/>
<protein>
    <submittedName>
        <fullName evidence="1">Uncharacterized protein</fullName>
    </submittedName>
</protein>
<dbReference type="Proteomes" id="UP000016511">
    <property type="component" value="Unassembled WGS sequence"/>
</dbReference>
<dbReference type="AlphaFoldDB" id="U1WSD4"/>
<name>U1WSD4_ANEAE</name>
<evidence type="ECO:0000313" key="2">
    <source>
        <dbReference type="Proteomes" id="UP000016511"/>
    </source>
</evidence>
<dbReference type="eggNOG" id="ENOG50332SP">
    <property type="taxonomic scope" value="Bacteria"/>
</dbReference>
<comment type="caution">
    <text evidence="1">The sequence shown here is derived from an EMBL/GenBank/DDBJ whole genome shotgun (WGS) entry which is preliminary data.</text>
</comment>
<accession>U1WSD4</accession>
<evidence type="ECO:0000313" key="1">
    <source>
        <dbReference type="EMBL" id="ERI11529.1"/>
    </source>
</evidence>